<dbReference type="AlphaFoldDB" id="A0A840TQH3"/>
<feature type="binding site" evidence="9">
    <location>
        <begin position="93"/>
        <end position="103"/>
    </location>
    <ligand>
        <name>ATP</name>
        <dbReference type="ChEBI" id="CHEBI:30616"/>
    </ligand>
</feature>
<dbReference type="EC" id="2.7.1.148" evidence="2 9"/>
<evidence type="ECO:0000256" key="1">
    <source>
        <dbReference type="ARBA" id="ARBA00009684"/>
    </source>
</evidence>
<comment type="catalytic activity">
    <reaction evidence="9">
        <text>4-CDP-2-C-methyl-D-erythritol + ATP = 4-CDP-2-C-methyl-D-erythritol 2-phosphate + ADP + H(+)</text>
        <dbReference type="Rhea" id="RHEA:18437"/>
        <dbReference type="ChEBI" id="CHEBI:15378"/>
        <dbReference type="ChEBI" id="CHEBI:30616"/>
        <dbReference type="ChEBI" id="CHEBI:57823"/>
        <dbReference type="ChEBI" id="CHEBI:57919"/>
        <dbReference type="ChEBI" id="CHEBI:456216"/>
        <dbReference type="EC" id="2.7.1.148"/>
    </reaction>
</comment>
<evidence type="ECO:0000256" key="4">
    <source>
        <dbReference type="ARBA" id="ARBA00022679"/>
    </source>
</evidence>
<organism evidence="12 13">
    <name type="scientific">Rhabdobacter roseus</name>
    <dbReference type="NCBI Taxonomy" id="1655419"/>
    <lineage>
        <taxon>Bacteria</taxon>
        <taxon>Pseudomonadati</taxon>
        <taxon>Bacteroidota</taxon>
        <taxon>Cytophagia</taxon>
        <taxon>Cytophagales</taxon>
        <taxon>Cytophagaceae</taxon>
        <taxon>Rhabdobacter</taxon>
    </lineage>
</organism>
<dbReference type="UniPathway" id="UPA00056">
    <property type="reaction ID" value="UER00094"/>
</dbReference>
<keyword evidence="7 9" id="KW-0067">ATP-binding</keyword>
<dbReference type="Pfam" id="PF08544">
    <property type="entry name" value="GHMP_kinases_C"/>
    <property type="match status" value="1"/>
</dbReference>
<dbReference type="PANTHER" id="PTHR43527">
    <property type="entry name" value="4-DIPHOSPHOCYTIDYL-2-C-METHYL-D-ERYTHRITOL KINASE, CHLOROPLASTIC"/>
    <property type="match status" value="1"/>
</dbReference>
<comment type="pathway">
    <text evidence="9">Isoprenoid biosynthesis; isopentenyl diphosphate biosynthesis via DXP pathway; isopentenyl diphosphate from 1-deoxy-D-xylulose 5-phosphate: step 3/6.</text>
</comment>
<feature type="active site" evidence="9">
    <location>
        <position position="135"/>
    </location>
</feature>
<comment type="caution">
    <text evidence="12">The sequence shown here is derived from an EMBL/GenBank/DDBJ whole genome shotgun (WGS) entry which is preliminary data.</text>
</comment>
<dbReference type="GO" id="GO:0005524">
    <property type="term" value="F:ATP binding"/>
    <property type="evidence" value="ECO:0007669"/>
    <property type="project" value="UniProtKB-UniRule"/>
</dbReference>
<evidence type="ECO:0000256" key="5">
    <source>
        <dbReference type="ARBA" id="ARBA00022741"/>
    </source>
</evidence>
<feature type="domain" description="GHMP kinase N-terminal" evidence="10">
    <location>
        <begin position="66"/>
        <end position="139"/>
    </location>
</feature>
<evidence type="ECO:0000256" key="9">
    <source>
        <dbReference type="HAMAP-Rule" id="MF_00061"/>
    </source>
</evidence>
<gene>
    <name evidence="9" type="primary">ispE</name>
    <name evidence="12" type="ORF">HNQ92_000379</name>
</gene>
<sequence>MVVFPNAKINIGLYITEKRPDGFHNLASCFYPVGWSDALEVLPAPELTFQASGLPIPGGEQGTESNLCVKAYRLLARDYPLPPVSIHLLKAIPIGAGLGGGSADAAFMIKVLSQLFGLQVPTEQQQAYARQLGSDCAFFIENTPKYCYGKGDEFEDIALRLTGRWIVLVNPGIHIATAEAYAGVRPRQPEQDLRYLLQQPITDWPGTISNDFEASLFPKYPVLPSIKQRLYELGARYASMSGSGSTLYGIFENEPNLANNFDGYAVWQGELI</sequence>
<dbReference type="InterPro" id="IPR036554">
    <property type="entry name" value="GHMP_kinase_C_sf"/>
</dbReference>
<evidence type="ECO:0000259" key="11">
    <source>
        <dbReference type="Pfam" id="PF08544"/>
    </source>
</evidence>
<comment type="similarity">
    <text evidence="1 9">Belongs to the GHMP kinase family. IspE subfamily.</text>
</comment>
<keyword evidence="5 9" id="KW-0547">Nucleotide-binding</keyword>
<reference evidence="12 13" key="1">
    <citation type="submission" date="2020-08" db="EMBL/GenBank/DDBJ databases">
        <title>Genomic Encyclopedia of Type Strains, Phase IV (KMG-IV): sequencing the most valuable type-strain genomes for metagenomic binning, comparative biology and taxonomic classification.</title>
        <authorList>
            <person name="Goeker M."/>
        </authorList>
    </citation>
    <scope>NUCLEOTIDE SEQUENCE [LARGE SCALE GENOMIC DNA]</scope>
    <source>
        <strain evidence="12 13">DSM 105074</strain>
    </source>
</reference>
<dbReference type="Proteomes" id="UP000557307">
    <property type="component" value="Unassembled WGS sequence"/>
</dbReference>
<dbReference type="PIRSF" id="PIRSF010376">
    <property type="entry name" value="IspE"/>
    <property type="match status" value="1"/>
</dbReference>
<dbReference type="InterPro" id="IPR013750">
    <property type="entry name" value="GHMP_kinase_C_dom"/>
</dbReference>
<comment type="function">
    <text evidence="9">Catalyzes the phosphorylation of the position 2 hydroxy group of 4-diphosphocytidyl-2C-methyl-D-erythritol.</text>
</comment>
<evidence type="ECO:0000256" key="8">
    <source>
        <dbReference type="ARBA" id="ARBA00032554"/>
    </source>
</evidence>
<keyword evidence="6 9" id="KW-0418">Kinase</keyword>
<dbReference type="InterPro" id="IPR020568">
    <property type="entry name" value="Ribosomal_Su5_D2-typ_SF"/>
</dbReference>
<evidence type="ECO:0000256" key="6">
    <source>
        <dbReference type="ARBA" id="ARBA00022777"/>
    </source>
</evidence>
<feature type="domain" description="GHMP kinase C-terminal" evidence="11">
    <location>
        <begin position="212"/>
        <end position="256"/>
    </location>
</feature>
<dbReference type="GO" id="GO:0019288">
    <property type="term" value="P:isopentenyl diphosphate biosynthetic process, methylerythritol 4-phosphate pathway"/>
    <property type="evidence" value="ECO:0007669"/>
    <property type="project" value="UniProtKB-UniRule"/>
</dbReference>
<dbReference type="Gene3D" id="3.30.230.10">
    <property type="match status" value="1"/>
</dbReference>
<dbReference type="SUPFAM" id="SSF54211">
    <property type="entry name" value="Ribosomal protein S5 domain 2-like"/>
    <property type="match status" value="1"/>
</dbReference>
<name>A0A840TQH3_9BACT</name>
<dbReference type="GO" id="GO:0016114">
    <property type="term" value="P:terpenoid biosynthetic process"/>
    <property type="evidence" value="ECO:0007669"/>
    <property type="project" value="UniProtKB-UniRule"/>
</dbReference>
<dbReference type="Gene3D" id="3.30.70.890">
    <property type="entry name" value="GHMP kinase, C-terminal domain"/>
    <property type="match status" value="1"/>
</dbReference>
<dbReference type="PANTHER" id="PTHR43527:SF2">
    <property type="entry name" value="4-DIPHOSPHOCYTIDYL-2-C-METHYL-D-ERYTHRITOL KINASE, CHLOROPLASTIC"/>
    <property type="match status" value="1"/>
</dbReference>
<evidence type="ECO:0000313" key="12">
    <source>
        <dbReference type="EMBL" id="MBB5282258.1"/>
    </source>
</evidence>
<proteinExistence type="inferred from homology"/>
<dbReference type="SUPFAM" id="SSF55060">
    <property type="entry name" value="GHMP Kinase, C-terminal domain"/>
    <property type="match status" value="1"/>
</dbReference>
<evidence type="ECO:0000256" key="3">
    <source>
        <dbReference type="ARBA" id="ARBA00017473"/>
    </source>
</evidence>
<dbReference type="HAMAP" id="MF_00061">
    <property type="entry name" value="IspE"/>
    <property type="match status" value="1"/>
</dbReference>
<dbReference type="RefSeq" id="WP_184170061.1">
    <property type="nucleotide sequence ID" value="NZ_JACHGF010000001.1"/>
</dbReference>
<dbReference type="InterPro" id="IPR014721">
    <property type="entry name" value="Ribsml_uS5_D2-typ_fold_subgr"/>
</dbReference>
<dbReference type="Pfam" id="PF00288">
    <property type="entry name" value="GHMP_kinases_N"/>
    <property type="match status" value="1"/>
</dbReference>
<keyword evidence="13" id="KW-1185">Reference proteome</keyword>
<evidence type="ECO:0000259" key="10">
    <source>
        <dbReference type="Pfam" id="PF00288"/>
    </source>
</evidence>
<evidence type="ECO:0000256" key="7">
    <source>
        <dbReference type="ARBA" id="ARBA00022840"/>
    </source>
</evidence>
<protein>
    <recommendedName>
        <fullName evidence="3 9">4-diphosphocytidyl-2-C-methyl-D-erythritol kinase</fullName>
        <shortName evidence="9">CMK</shortName>
        <ecNumber evidence="2 9">2.7.1.148</ecNumber>
    </recommendedName>
    <alternativeName>
        <fullName evidence="8 9">4-(cytidine-5'-diphospho)-2-C-methyl-D-erythritol kinase</fullName>
    </alternativeName>
</protein>
<feature type="active site" evidence="9">
    <location>
        <position position="8"/>
    </location>
</feature>
<dbReference type="InterPro" id="IPR004424">
    <property type="entry name" value="IspE"/>
</dbReference>
<accession>A0A840TQH3</accession>
<evidence type="ECO:0000256" key="2">
    <source>
        <dbReference type="ARBA" id="ARBA00012052"/>
    </source>
</evidence>
<dbReference type="NCBIfam" id="TIGR00154">
    <property type="entry name" value="ispE"/>
    <property type="match status" value="1"/>
</dbReference>
<evidence type="ECO:0000313" key="13">
    <source>
        <dbReference type="Proteomes" id="UP000557307"/>
    </source>
</evidence>
<dbReference type="InterPro" id="IPR006204">
    <property type="entry name" value="GHMP_kinase_N_dom"/>
</dbReference>
<keyword evidence="9" id="KW-0414">Isoprene biosynthesis</keyword>
<dbReference type="GO" id="GO:0050515">
    <property type="term" value="F:4-(cytidine 5'-diphospho)-2-C-methyl-D-erythritol kinase activity"/>
    <property type="evidence" value="ECO:0007669"/>
    <property type="project" value="UniProtKB-UniRule"/>
</dbReference>
<dbReference type="EMBL" id="JACHGF010000001">
    <property type="protein sequence ID" value="MBB5282258.1"/>
    <property type="molecule type" value="Genomic_DNA"/>
</dbReference>
<keyword evidence="4 9" id="KW-0808">Transferase</keyword>